<evidence type="ECO:0000313" key="2">
    <source>
        <dbReference type="Proteomes" id="UP000515860"/>
    </source>
</evidence>
<dbReference type="InterPro" id="IPR009665">
    <property type="entry name" value="YyaC"/>
</dbReference>
<reference evidence="1 2" key="1">
    <citation type="submission" date="2020-08" db="EMBL/GenBank/DDBJ databases">
        <authorList>
            <person name="Liu C."/>
            <person name="Sun Q."/>
        </authorList>
    </citation>
    <scope>NUCLEOTIDE SEQUENCE [LARGE SCALE GENOMIC DNA]</scope>
    <source>
        <strain evidence="1 2">NSJ-29</strain>
    </source>
</reference>
<dbReference type="AlphaFoldDB" id="A0A7G9G8S3"/>
<keyword evidence="1" id="KW-0378">Hydrolase</keyword>
<dbReference type="InterPro" id="IPR023430">
    <property type="entry name" value="Pept_HybD-like_dom_sf"/>
</dbReference>
<gene>
    <name evidence="1" type="primary">yyaC</name>
    <name evidence="1" type="ORF">H9Q79_09575</name>
</gene>
<proteinExistence type="predicted"/>
<dbReference type="GO" id="GO:0008233">
    <property type="term" value="F:peptidase activity"/>
    <property type="evidence" value="ECO:0007669"/>
    <property type="project" value="UniProtKB-KW"/>
</dbReference>
<accession>A0A7G9G8S3</accession>
<dbReference type="EMBL" id="CP060635">
    <property type="protein sequence ID" value="QNM07205.1"/>
    <property type="molecule type" value="Genomic_DNA"/>
</dbReference>
<dbReference type="SUPFAM" id="SSF53163">
    <property type="entry name" value="HybD-like"/>
    <property type="match status" value="1"/>
</dbReference>
<keyword evidence="1" id="KW-0645">Protease</keyword>
<evidence type="ECO:0000313" key="1">
    <source>
        <dbReference type="EMBL" id="QNM07205.1"/>
    </source>
</evidence>
<protein>
    <submittedName>
        <fullName evidence="1">Spore protease YyaC</fullName>
    </submittedName>
</protein>
<dbReference type="Pfam" id="PF06866">
    <property type="entry name" value="DUF1256"/>
    <property type="match status" value="1"/>
</dbReference>
<sequence>MFGVRKQKVSYINAEDPTASTLLARKLQDCMRRVSFHWDELVFLCIGSDRITGDSLGPLIGRELARQRNRDFFVYGTLDHPVHAMNLDEYLLDISLCHPAALTVAIDASLGCSRHQHHITVGRGAIRPGAGAGKELPQVGDIFITGIVSSFENASHAELQSIDFTRILCLADTISRGILLAADMKRQAAGSLFAY</sequence>
<dbReference type="GO" id="GO:0006508">
    <property type="term" value="P:proteolysis"/>
    <property type="evidence" value="ECO:0007669"/>
    <property type="project" value="UniProtKB-KW"/>
</dbReference>
<dbReference type="KEGG" id="whj:H9Q79_09575"/>
<organism evidence="1 2">
    <name type="scientific">Wansuia hejianensis</name>
    <dbReference type="NCBI Taxonomy" id="2763667"/>
    <lineage>
        <taxon>Bacteria</taxon>
        <taxon>Bacillati</taxon>
        <taxon>Bacillota</taxon>
        <taxon>Clostridia</taxon>
        <taxon>Lachnospirales</taxon>
        <taxon>Lachnospiraceae</taxon>
        <taxon>Wansuia</taxon>
    </lineage>
</organism>
<keyword evidence="2" id="KW-1185">Reference proteome</keyword>
<dbReference type="Proteomes" id="UP000515860">
    <property type="component" value="Chromosome"/>
</dbReference>
<dbReference type="NCBIfam" id="TIGR02841">
    <property type="entry name" value="spore_YyaC"/>
    <property type="match status" value="1"/>
</dbReference>
<dbReference type="RefSeq" id="WP_249328178.1">
    <property type="nucleotide sequence ID" value="NZ_CP060635.1"/>
</dbReference>
<name>A0A7G9G8S3_9FIRM</name>